<dbReference type="Proteomes" id="UP000006813">
    <property type="component" value="Unassembled WGS sequence"/>
</dbReference>
<evidence type="ECO:0000256" key="2">
    <source>
        <dbReference type="SAM" id="SignalP"/>
    </source>
</evidence>
<evidence type="ECO:0000256" key="1">
    <source>
        <dbReference type="SAM" id="Phobius"/>
    </source>
</evidence>
<reference evidence="3 4" key="1">
    <citation type="journal article" date="2011" name="Nature">
        <title>Genome sequencing reveals insights into physiology and longevity of the naked mole rat.</title>
        <authorList>
            <person name="Kim E.B."/>
            <person name="Fang X."/>
            <person name="Fushan A.A."/>
            <person name="Huang Z."/>
            <person name="Lobanov A.V."/>
            <person name="Han L."/>
            <person name="Marino S.M."/>
            <person name="Sun X."/>
            <person name="Turanov A.A."/>
            <person name="Yang P."/>
            <person name="Yim S.H."/>
            <person name="Zhao X."/>
            <person name="Kasaikina M.V."/>
            <person name="Stoletzki N."/>
            <person name="Peng C."/>
            <person name="Polak P."/>
            <person name="Xiong Z."/>
            <person name="Kiezun A."/>
            <person name="Zhu Y."/>
            <person name="Chen Y."/>
            <person name="Kryukov G.V."/>
            <person name="Zhang Q."/>
            <person name="Peshkin L."/>
            <person name="Yang L."/>
            <person name="Bronson R.T."/>
            <person name="Buffenstein R."/>
            <person name="Wang B."/>
            <person name="Han C."/>
            <person name="Li Q."/>
            <person name="Chen L."/>
            <person name="Zhao W."/>
            <person name="Sunyaev S.R."/>
            <person name="Park T.J."/>
            <person name="Zhang G."/>
            <person name="Wang J."/>
            <person name="Gladyshev V.N."/>
        </authorList>
    </citation>
    <scope>NUCLEOTIDE SEQUENCE [LARGE SCALE GENOMIC DNA]</scope>
</reference>
<gene>
    <name evidence="3" type="ORF">GW7_08565</name>
</gene>
<dbReference type="EMBL" id="JH166749">
    <property type="protein sequence ID" value="EHB00051.1"/>
    <property type="molecule type" value="Genomic_DNA"/>
</dbReference>
<dbReference type="AlphaFoldDB" id="G5ASP0"/>
<dbReference type="GO" id="GO:0005576">
    <property type="term" value="C:extracellular region"/>
    <property type="evidence" value="ECO:0007669"/>
    <property type="project" value="UniProtKB-SubCell"/>
</dbReference>
<feature type="signal peptide" evidence="2">
    <location>
        <begin position="1"/>
        <end position="19"/>
    </location>
</feature>
<keyword evidence="1" id="KW-1133">Transmembrane helix</keyword>
<feature type="transmembrane region" description="Helical" evidence="1">
    <location>
        <begin position="73"/>
        <end position="93"/>
    </location>
</feature>
<protein>
    <submittedName>
        <fullName evidence="3">Matrix Gla protein</fullName>
    </submittedName>
</protein>
<name>G5ASP0_HETGA</name>
<accession>G5ASP0</accession>
<evidence type="ECO:0000313" key="3">
    <source>
        <dbReference type="EMBL" id="EHB00051.1"/>
    </source>
</evidence>
<keyword evidence="1" id="KW-0812">Transmembrane</keyword>
<evidence type="ECO:0000313" key="4">
    <source>
        <dbReference type="Proteomes" id="UP000006813"/>
    </source>
</evidence>
<dbReference type="PANTHER" id="PTHR10109">
    <property type="entry name" value="MATRIX GLA PROTEIN"/>
    <property type="match status" value="1"/>
</dbReference>
<dbReference type="STRING" id="10181.G5ASP0"/>
<keyword evidence="2" id="KW-0732">Signal</keyword>
<dbReference type="PANTHER" id="PTHR10109:SF0">
    <property type="entry name" value="MATRIX GLA PROTEIN"/>
    <property type="match status" value="1"/>
</dbReference>
<keyword evidence="1" id="KW-0472">Membrane</keyword>
<organism evidence="3 4">
    <name type="scientific">Heterocephalus glaber</name>
    <name type="common">Naked mole rat</name>
    <dbReference type="NCBI Taxonomy" id="10181"/>
    <lineage>
        <taxon>Eukaryota</taxon>
        <taxon>Metazoa</taxon>
        <taxon>Chordata</taxon>
        <taxon>Craniata</taxon>
        <taxon>Vertebrata</taxon>
        <taxon>Euteleostomi</taxon>
        <taxon>Mammalia</taxon>
        <taxon>Eutheria</taxon>
        <taxon>Euarchontoglires</taxon>
        <taxon>Glires</taxon>
        <taxon>Rodentia</taxon>
        <taxon>Hystricomorpha</taxon>
        <taxon>Bathyergidae</taxon>
        <taxon>Heterocephalus</taxon>
    </lineage>
</organism>
<dbReference type="InParanoid" id="G5ASP0"/>
<proteinExistence type="predicted"/>
<sequence length="105" mass="11732">MRSLLLLTILAALAVLTLCYESHKVWNNMKLVPLLTEETLIPLCLRGRDGALKPKRGSENAANLPRPSLGKPVMTTSFSNVIVIVMVYGYNAAYNRNFRQRQGTK</sequence>
<dbReference type="GO" id="GO:0031012">
    <property type="term" value="C:extracellular matrix"/>
    <property type="evidence" value="ECO:0007669"/>
    <property type="project" value="InterPro"/>
</dbReference>
<feature type="chain" id="PRO_5003473609" evidence="2">
    <location>
        <begin position="20"/>
        <end position="105"/>
    </location>
</feature>
<dbReference type="InterPro" id="IPR027118">
    <property type="entry name" value="MGP"/>
</dbReference>